<keyword evidence="6" id="KW-1015">Disulfide bond</keyword>
<dbReference type="VEuPathDB" id="VectorBase:LLONM1_008931"/>
<proteinExistence type="predicted"/>
<dbReference type="EMBL" id="AJWK01005627">
    <property type="status" value="NOT_ANNOTATED_CDS"/>
    <property type="molecule type" value="Genomic_DNA"/>
</dbReference>
<keyword evidence="5 10" id="KW-0472">Membrane</keyword>
<reference evidence="14" key="3">
    <citation type="submission" date="2020-05" db="UniProtKB">
        <authorList>
            <consortium name="EnsemblMetazoa"/>
        </authorList>
    </citation>
    <scope>IDENTIFICATION</scope>
    <source>
        <strain evidence="14">Jacobina</strain>
    </source>
</reference>
<evidence type="ECO:0000256" key="5">
    <source>
        <dbReference type="ARBA" id="ARBA00023136"/>
    </source>
</evidence>
<reference evidence="13" key="2">
    <citation type="journal article" date="2020" name="BMC">
        <title>Leishmania infection induces a limited differential gene expression in the sand fly midgut.</title>
        <authorList>
            <person name="Coutinho-Abreu I.V."/>
            <person name="Serafim T.D."/>
            <person name="Meneses C."/>
            <person name="Kamhawi S."/>
            <person name="Oliveira F."/>
            <person name="Valenzuela J.G."/>
        </authorList>
    </citation>
    <scope>NUCLEOTIDE SEQUENCE</scope>
    <source>
        <strain evidence="13">Jacobina</strain>
        <tissue evidence="13">Midgut</tissue>
    </source>
</reference>
<dbReference type="Proteomes" id="UP000092461">
    <property type="component" value="Unassembled WGS sequence"/>
</dbReference>
<dbReference type="EMBL" id="AJWK01005630">
    <property type="status" value="NOT_ANNOTATED_CDS"/>
    <property type="molecule type" value="Genomic_DNA"/>
</dbReference>
<comment type="subcellular location">
    <subcellularLocation>
        <location evidence="1">Cell membrane</location>
    </subcellularLocation>
</comment>
<dbReference type="EMBL" id="AJWK01005625">
    <property type="status" value="NOT_ANNOTATED_CDS"/>
    <property type="molecule type" value="Genomic_DNA"/>
</dbReference>
<dbReference type="FunFam" id="2.60.40.10:FF:000328">
    <property type="entry name" value="CLUMA_CG000981, isoform A"/>
    <property type="match status" value="1"/>
</dbReference>
<dbReference type="EMBL" id="AJWK01005634">
    <property type="status" value="NOT_ANNOTATED_CDS"/>
    <property type="molecule type" value="Genomic_DNA"/>
</dbReference>
<reference evidence="15" key="1">
    <citation type="submission" date="2012-05" db="EMBL/GenBank/DDBJ databases">
        <title>Whole Genome Assembly of Lutzomyia longipalpis.</title>
        <authorList>
            <person name="Richards S."/>
            <person name="Qu C."/>
            <person name="Dillon R."/>
            <person name="Worley K."/>
            <person name="Scherer S."/>
            <person name="Batterton M."/>
            <person name="Taylor A."/>
            <person name="Hawes A."/>
            <person name="Hernandez B."/>
            <person name="Kovar C."/>
            <person name="Mandapat C."/>
            <person name="Pham C."/>
            <person name="Qu C."/>
            <person name="Jing C."/>
            <person name="Bess C."/>
            <person name="Bandaranaike D."/>
            <person name="Ngo D."/>
            <person name="Ongeri F."/>
            <person name="Arias F."/>
            <person name="Lara F."/>
            <person name="Weissenberger G."/>
            <person name="Kamau G."/>
            <person name="Han H."/>
            <person name="Shen H."/>
            <person name="Dinh H."/>
            <person name="Khalil I."/>
            <person name="Jones J."/>
            <person name="Shafer J."/>
            <person name="Jayaseelan J."/>
            <person name="Quiroz J."/>
            <person name="Blankenburg K."/>
            <person name="Nguyen L."/>
            <person name="Jackson L."/>
            <person name="Francisco L."/>
            <person name="Tang L.-Y."/>
            <person name="Pu L.-L."/>
            <person name="Perales L."/>
            <person name="Lorensuhewa L."/>
            <person name="Munidasa M."/>
            <person name="Coyle M."/>
            <person name="Taylor M."/>
            <person name="Puazo M."/>
            <person name="Firestine M."/>
            <person name="Scheel M."/>
            <person name="Javaid M."/>
            <person name="Wang M."/>
            <person name="Li M."/>
            <person name="Tabassum N."/>
            <person name="Saada N."/>
            <person name="Osuji N."/>
            <person name="Aqrawi P."/>
            <person name="Fu Q."/>
            <person name="Thornton R."/>
            <person name="Raj R."/>
            <person name="Goodspeed R."/>
            <person name="Mata R."/>
            <person name="Najjar R."/>
            <person name="Gubbala S."/>
            <person name="Lee S."/>
            <person name="Denson S."/>
            <person name="Patil S."/>
            <person name="Macmil S."/>
            <person name="Qi S."/>
            <person name="Matskevitch T."/>
            <person name="Palculict T."/>
            <person name="Mathew T."/>
            <person name="Vee V."/>
            <person name="Velamala V."/>
            <person name="Korchina V."/>
            <person name="Cai W."/>
            <person name="Liu W."/>
            <person name="Dai W."/>
            <person name="Zou X."/>
            <person name="Zhu Y."/>
            <person name="Zhang Y."/>
            <person name="Wu Y.-Q."/>
            <person name="Xin Y."/>
            <person name="Nazarath L."/>
            <person name="Kovar C."/>
            <person name="Han Y."/>
            <person name="Muzny D."/>
            <person name="Gibbs R."/>
        </authorList>
    </citation>
    <scope>NUCLEOTIDE SEQUENCE [LARGE SCALE GENOMIC DNA]</scope>
    <source>
        <strain evidence="15">Jacobina</strain>
    </source>
</reference>
<feature type="region of interest" description="Disordered" evidence="9">
    <location>
        <begin position="355"/>
        <end position="383"/>
    </location>
</feature>
<dbReference type="Pfam" id="PF13927">
    <property type="entry name" value="Ig_3"/>
    <property type="match status" value="1"/>
</dbReference>
<evidence type="ECO:0000313" key="13">
    <source>
        <dbReference type="EMBL" id="MBC1173808.1"/>
    </source>
</evidence>
<evidence type="ECO:0000256" key="9">
    <source>
        <dbReference type="SAM" id="MobiDB-lite"/>
    </source>
</evidence>
<dbReference type="AlphaFoldDB" id="A0A1B0GHU3"/>
<evidence type="ECO:0000256" key="7">
    <source>
        <dbReference type="ARBA" id="ARBA00023180"/>
    </source>
</evidence>
<name>A0A1B0GHU3_LUTLO</name>
<evidence type="ECO:0000256" key="11">
    <source>
        <dbReference type="SAM" id="SignalP"/>
    </source>
</evidence>
<evidence type="ECO:0000256" key="4">
    <source>
        <dbReference type="ARBA" id="ARBA00022737"/>
    </source>
</evidence>
<dbReference type="EMBL" id="AJWK01005628">
    <property type="status" value="NOT_ANNOTATED_CDS"/>
    <property type="molecule type" value="Genomic_DNA"/>
</dbReference>
<dbReference type="SUPFAM" id="SSF48726">
    <property type="entry name" value="Immunoglobulin"/>
    <property type="match status" value="3"/>
</dbReference>
<feature type="chain" id="PRO_5044555671" evidence="11">
    <location>
        <begin position="24"/>
        <end position="451"/>
    </location>
</feature>
<evidence type="ECO:0000256" key="10">
    <source>
        <dbReference type="SAM" id="Phobius"/>
    </source>
</evidence>
<keyword evidence="3 11" id="KW-0732">Signal</keyword>
<dbReference type="SMART" id="SM00409">
    <property type="entry name" value="IG"/>
    <property type="match status" value="3"/>
</dbReference>
<keyword evidence="2" id="KW-1003">Cell membrane</keyword>
<dbReference type="InterPro" id="IPR051170">
    <property type="entry name" value="Neural/epithelial_adhesion"/>
</dbReference>
<feature type="compositionally biased region" description="Low complexity" evidence="9">
    <location>
        <begin position="355"/>
        <end position="377"/>
    </location>
</feature>
<dbReference type="InterPro" id="IPR013783">
    <property type="entry name" value="Ig-like_fold"/>
</dbReference>
<organism evidence="14 15">
    <name type="scientific">Lutzomyia longipalpis</name>
    <name type="common">Sand fly</name>
    <dbReference type="NCBI Taxonomy" id="7200"/>
    <lineage>
        <taxon>Eukaryota</taxon>
        <taxon>Metazoa</taxon>
        <taxon>Ecdysozoa</taxon>
        <taxon>Arthropoda</taxon>
        <taxon>Hexapoda</taxon>
        <taxon>Insecta</taxon>
        <taxon>Pterygota</taxon>
        <taxon>Neoptera</taxon>
        <taxon>Endopterygota</taxon>
        <taxon>Diptera</taxon>
        <taxon>Nematocera</taxon>
        <taxon>Psychodoidea</taxon>
        <taxon>Psychodidae</taxon>
        <taxon>Lutzomyia</taxon>
        <taxon>Lutzomyia</taxon>
    </lineage>
</organism>
<dbReference type="EMBL" id="AJWK01005633">
    <property type="status" value="NOT_ANNOTATED_CDS"/>
    <property type="molecule type" value="Genomic_DNA"/>
</dbReference>
<dbReference type="PANTHER" id="PTHR12231">
    <property type="entry name" value="CTX-RELATED TYPE I TRANSMEMBRANE PROTEIN"/>
    <property type="match status" value="1"/>
</dbReference>
<feature type="transmembrane region" description="Helical" evidence="10">
    <location>
        <begin position="431"/>
        <end position="450"/>
    </location>
</feature>
<dbReference type="PROSITE" id="PS50835">
    <property type="entry name" value="IG_LIKE"/>
    <property type="match status" value="3"/>
</dbReference>
<protein>
    <submittedName>
        <fullName evidence="13">Putative lachesin</fullName>
    </submittedName>
</protein>
<dbReference type="InterPro" id="IPR036179">
    <property type="entry name" value="Ig-like_dom_sf"/>
</dbReference>
<evidence type="ECO:0000256" key="6">
    <source>
        <dbReference type="ARBA" id="ARBA00023157"/>
    </source>
</evidence>
<keyword evidence="10" id="KW-1133">Transmembrane helix</keyword>
<dbReference type="VEuPathDB" id="VectorBase:LLOJ001645"/>
<sequence>MEISKSVLGIIWIFFSTIRTINGNAGHAGLNVDQVPEPDFTEPIENITAPVGREAILSCSVQNLGGYKVGWMRASDQTVLALQGRVVTHNSRYSVINEDMRTWRLKIRQLRESDRGCYMCQINASPMKKQLGCIDVHVPPDINDEESSSDVTAREGEDTTLFCSANGHPMPRITWRREDGAPLLIKRNETIARVDSYYGSLLNLSNAERKQMGAYLCIAANDVPPAVSKRVFLNIHFAPQIVTPKSLFGGLAESDILLECMVQASPISVNYWIKGSAPKRNSYETFTRPEMLLHGKKHHISEEKLSPYEFRLKLVVRNFSRSDLGIYTCISTNSLGRANGTIRIYEIKILTTTTTTTTTTPEPTTTSRLTTTTTTAIPTPPPETIVETTTQEYPTFFPVHEDPHGGHAEANQPLHDIMYSRGGDSGGSTPMWVVHCVVAAVLLQALLIAIR</sequence>
<keyword evidence="8" id="KW-0393">Immunoglobulin domain</keyword>
<dbReference type="InterPro" id="IPR003599">
    <property type="entry name" value="Ig_sub"/>
</dbReference>
<evidence type="ECO:0000256" key="3">
    <source>
        <dbReference type="ARBA" id="ARBA00022729"/>
    </source>
</evidence>
<dbReference type="EMBL" id="AJWK01005631">
    <property type="status" value="NOT_ANNOTATED_CDS"/>
    <property type="molecule type" value="Genomic_DNA"/>
</dbReference>
<evidence type="ECO:0000259" key="12">
    <source>
        <dbReference type="PROSITE" id="PS50835"/>
    </source>
</evidence>
<dbReference type="EMBL" id="GITU01005105">
    <property type="protein sequence ID" value="MBC1173808.1"/>
    <property type="molecule type" value="Transcribed_RNA"/>
</dbReference>
<dbReference type="InterPro" id="IPR007110">
    <property type="entry name" value="Ig-like_dom"/>
</dbReference>
<dbReference type="EMBL" id="AJWK01005626">
    <property type="status" value="NOT_ANNOTATED_CDS"/>
    <property type="molecule type" value="Genomic_DNA"/>
</dbReference>
<keyword evidence="10" id="KW-0812">Transmembrane</keyword>
<dbReference type="Pfam" id="PF07679">
    <property type="entry name" value="I-set"/>
    <property type="match status" value="1"/>
</dbReference>
<feature type="signal peptide" evidence="11">
    <location>
        <begin position="1"/>
        <end position="23"/>
    </location>
</feature>
<dbReference type="Gene3D" id="2.60.40.10">
    <property type="entry name" value="Immunoglobulins"/>
    <property type="match status" value="3"/>
</dbReference>
<accession>A0A1B0GHU3</accession>
<keyword evidence="7" id="KW-0325">Glycoprotein</keyword>
<evidence type="ECO:0000256" key="2">
    <source>
        <dbReference type="ARBA" id="ARBA00022475"/>
    </source>
</evidence>
<feature type="domain" description="Ig-like" evidence="12">
    <location>
        <begin position="140"/>
        <end position="228"/>
    </location>
</feature>
<keyword evidence="4" id="KW-0677">Repeat</keyword>
<keyword evidence="15" id="KW-1185">Reference proteome</keyword>
<evidence type="ECO:0000256" key="8">
    <source>
        <dbReference type="ARBA" id="ARBA00023319"/>
    </source>
</evidence>
<feature type="domain" description="Ig-like" evidence="12">
    <location>
        <begin position="239"/>
        <end position="345"/>
    </location>
</feature>
<dbReference type="GO" id="GO:0043005">
    <property type="term" value="C:neuron projection"/>
    <property type="evidence" value="ECO:0007669"/>
    <property type="project" value="TreeGrafter"/>
</dbReference>
<dbReference type="PANTHER" id="PTHR12231:SF105">
    <property type="entry name" value="LACHESIN-LIKE PROTEIN"/>
    <property type="match status" value="1"/>
</dbReference>
<dbReference type="EMBL" id="AJWK01005629">
    <property type="status" value="NOT_ANNOTATED_CDS"/>
    <property type="molecule type" value="Genomic_DNA"/>
</dbReference>
<evidence type="ECO:0000313" key="15">
    <source>
        <dbReference type="Proteomes" id="UP000092461"/>
    </source>
</evidence>
<evidence type="ECO:0000256" key="1">
    <source>
        <dbReference type="ARBA" id="ARBA00004236"/>
    </source>
</evidence>
<dbReference type="GO" id="GO:0005886">
    <property type="term" value="C:plasma membrane"/>
    <property type="evidence" value="ECO:0007669"/>
    <property type="project" value="UniProtKB-SubCell"/>
</dbReference>
<feature type="domain" description="Ig-like" evidence="12">
    <location>
        <begin position="38"/>
        <end position="132"/>
    </location>
</feature>
<dbReference type="InterPro" id="IPR003598">
    <property type="entry name" value="Ig_sub2"/>
</dbReference>
<dbReference type="SMART" id="SM00408">
    <property type="entry name" value="IGc2"/>
    <property type="match status" value="3"/>
</dbReference>
<dbReference type="EnsemblMetazoa" id="LLOJ001645-RA">
    <property type="protein sequence ID" value="LLOJ001645-PA"/>
    <property type="gene ID" value="LLOJ001645"/>
</dbReference>
<dbReference type="EMBL" id="AJWK01005632">
    <property type="status" value="NOT_ANNOTATED_CDS"/>
    <property type="molecule type" value="Genomic_DNA"/>
</dbReference>
<dbReference type="InterPro" id="IPR013098">
    <property type="entry name" value="Ig_I-set"/>
</dbReference>
<evidence type="ECO:0000313" key="14">
    <source>
        <dbReference type="EnsemblMetazoa" id="LLOJ001645-PA"/>
    </source>
</evidence>